<dbReference type="AlphaFoldDB" id="A0A3P7PS09"/>
<name>A0A3P7PS09_9FIRM</name>
<accession>A0A3P7PS09</accession>
<sequence length="38" mass="4318">MPISLGITAQVEVKTGKRRIIEFFIPGIEEVKDGFELR</sequence>
<proteinExistence type="predicted"/>
<dbReference type="EMBL" id="LR130778">
    <property type="protein sequence ID" value="VDN45991.1"/>
    <property type="molecule type" value="Genomic_DNA"/>
</dbReference>
<gene>
    <name evidence="1" type="ORF">PATL70BA_0149</name>
</gene>
<organism evidence="1 2">
    <name type="scientific">Petrocella atlantisensis</name>
    <dbReference type="NCBI Taxonomy" id="2173034"/>
    <lineage>
        <taxon>Bacteria</taxon>
        <taxon>Bacillati</taxon>
        <taxon>Bacillota</taxon>
        <taxon>Clostridia</taxon>
        <taxon>Lachnospirales</taxon>
        <taxon>Vallitaleaceae</taxon>
        <taxon>Petrocella</taxon>
    </lineage>
</organism>
<dbReference type="Proteomes" id="UP000279029">
    <property type="component" value="Chromosome"/>
</dbReference>
<keyword evidence="2" id="KW-1185">Reference proteome</keyword>
<evidence type="ECO:0000313" key="2">
    <source>
        <dbReference type="Proteomes" id="UP000279029"/>
    </source>
</evidence>
<evidence type="ECO:0000313" key="1">
    <source>
        <dbReference type="EMBL" id="VDN45991.1"/>
    </source>
</evidence>
<reference evidence="1 2" key="1">
    <citation type="submission" date="2018-09" db="EMBL/GenBank/DDBJ databases">
        <authorList>
            <person name="Postec A."/>
        </authorList>
    </citation>
    <scope>NUCLEOTIDE SEQUENCE [LARGE SCALE GENOMIC DNA]</scope>
    <source>
        <strain evidence="1">70B-A</strain>
    </source>
</reference>
<protein>
    <submittedName>
        <fullName evidence="1">Uncharacterized protein</fullName>
    </submittedName>
</protein>
<dbReference type="KEGG" id="cbar:PATL70BA_0149"/>